<feature type="compositionally biased region" description="Polar residues" evidence="1">
    <location>
        <begin position="56"/>
        <end position="65"/>
    </location>
</feature>
<dbReference type="Proteomes" id="UP000295285">
    <property type="component" value="Unassembled WGS sequence"/>
</dbReference>
<protein>
    <submittedName>
        <fullName evidence="2">Uncharacterized protein</fullName>
    </submittedName>
</protein>
<feature type="region of interest" description="Disordered" evidence="1">
    <location>
        <begin position="1"/>
        <end position="88"/>
    </location>
</feature>
<evidence type="ECO:0000313" key="2">
    <source>
        <dbReference type="EMBL" id="TCW47686.1"/>
    </source>
</evidence>
<dbReference type="EMBL" id="SMDG01000023">
    <property type="protein sequence ID" value="TCW47686.1"/>
    <property type="molecule type" value="Genomic_DNA"/>
</dbReference>
<feature type="compositionally biased region" description="Basic and acidic residues" evidence="1">
    <location>
        <begin position="68"/>
        <end position="79"/>
    </location>
</feature>
<comment type="caution">
    <text evidence="2">The sequence shown here is derived from an EMBL/GenBank/DDBJ whole genome shotgun (WGS) entry which is preliminary data.</text>
</comment>
<evidence type="ECO:0000313" key="3">
    <source>
        <dbReference type="Proteomes" id="UP000295285"/>
    </source>
</evidence>
<evidence type="ECO:0000256" key="1">
    <source>
        <dbReference type="SAM" id="MobiDB-lite"/>
    </source>
</evidence>
<proteinExistence type="predicted"/>
<reference evidence="2 3" key="1">
    <citation type="submission" date="2019-03" db="EMBL/GenBank/DDBJ databases">
        <title>Above-ground endophytic microbial communities from plants in different locations in the United States.</title>
        <authorList>
            <person name="Frank C."/>
        </authorList>
    </citation>
    <scope>NUCLEOTIDE SEQUENCE [LARGE SCALE GENOMIC DNA]</scope>
    <source>
        <strain evidence="2 3">LP_2_YM</strain>
    </source>
</reference>
<sequence length="152" mass="17079">MSKPTKKEFTPLITKKTFGGTKLDEKHVEIKGANSFGRNSNNPPVKPNAPIESTKAETSIETTTPPDIRNKQQKERPDPRLAASKTAKMSPDVLLKINTLKPFIKDSEGIDKTSFNSIVDLLIENYVNTNLTVRQSEGYKQVYKQLFETLDK</sequence>
<accession>A0A4R4B252</accession>
<gene>
    <name evidence="2" type="ORF">EC910_1231</name>
</gene>
<name>A0A4R4B252_BACTU</name>
<dbReference type="AlphaFoldDB" id="A0A4R4B252"/>
<dbReference type="RefSeq" id="WP_131934856.1">
    <property type="nucleotide sequence ID" value="NZ_SMDF01000024.1"/>
</dbReference>
<organism evidence="2 3">
    <name type="scientific">Bacillus thuringiensis</name>
    <dbReference type="NCBI Taxonomy" id="1428"/>
    <lineage>
        <taxon>Bacteria</taxon>
        <taxon>Bacillati</taxon>
        <taxon>Bacillota</taxon>
        <taxon>Bacilli</taxon>
        <taxon>Bacillales</taxon>
        <taxon>Bacillaceae</taxon>
        <taxon>Bacillus</taxon>
        <taxon>Bacillus cereus group</taxon>
    </lineage>
</organism>